<organism evidence="3 4">
    <name type="scientific">Actinotignum urinale</name>
    <dbReference type="NCBI Taxonomy" id="190146"/>
    <lineage>
        <taxon>Bacteria</taxon>
        <taxon>Bacillati</taxon>
        <taxon>Actinomycetota</taxon>
        <taxon>Actinomycetes</taxon>
        <taxon>Actinomycetales</taxon>
        <taxon>Actinomycetaceae</taxon>
        <taxon>Actinotignum</taxon>
    </lineage>
</organism>
<dbReference type="Gene3D" id="3.40.50.300">
    <property type="entry name" value="P-loop containing nucleotide triphosphate hydrolases"/>
    <property type="match status" value="2"/>
</dbReference>
<accession>A0AAW9HXI8</accession>
<dbReference type="InterPro" id="IPR006935">
    <property type="entry name" value="Helicase/UvrB_N"/>
</dbReference>
<feature type="compositionally biased region" description="Low complexity" evidence="1">
    <location>
        <begin position="458"/>
        <end position="470"/>
    </location>
</feature>
<dbReference type="AlphaFoldDB" id="A0AAW9HXI8"/>
<reference evidence="3" key="1">
    <citation type="submission" date="2023-10" db="EMBL/GenBank/DDBJ databases">
        <title>Whole Genome based description of the genera Actinobaculum and Actinotignum reveals a complex phylogenetic relationship within the species included in the genus Actinotignum.</title>
        <authorList>
            <person name="Jensen C.S."/>
            <person name="Dargis R."/>
            <person name="Kemp M."/>
            <person name="Christensen J.J."/>
        </authorList>
    </citation>
    <scope>NUCLEOTIDE SEQUENCE</scope>
    <source>
        <strain evidence="3">SLA_B511</strain>
    </source>
</reference>
<dbReference type="GO" id="GO:0005524">
    <property type="term" value="F:ATP binding"/>
    <property type="evidence" value="ECO:0007669"/>
    <property type="project" value="InterPro"/>
</dbReference>
<feature type="compositionally biased region" description="Gly residues" evidence="1">
    <location>
        <begin position="480"/>
        <end position="489"/>
    </location>
</feature>
<sequence length="861" mass="94985">MAKRLNISFDSDMLESISAEFDLRAPNKEALRKLVFTLDGDYDPDVMQVLNLATGVGKTYLMAAFVEYLRRQGVGNVVIVTPGKTVQAKTVQNFTPGAPRYITGSVVPPEVVTPQDYSAWIARQNGPARLSFGRETPMLAFIFNIQQLIAPKDAEGDTHGATQDAMRRKPRRFDENAGVLFDYLKNLDDLVVIADESHLYGASAVAFNAALKELDPAVAIGLTASVNKKTDHVIFEYPLYRAIQDKYVKAPVLAFRKAGYGTDEASEEQQLRDALQLRALKQAYYDSYAASQNRDHVNAVAFVVCSDVEHATQVAELLRTPEYLGRESAVLQVDSKHEDELTQRRLDELDRPESPVLAVVSVNKLKEGWDVKNIAVVVTLRAMASEVLTQQTMGRGLRLPFGKYTGVWQIDQLDIIAHQSFTELLNAENVLQQFGLDDAVPEPDKAKVEEAIRKAAETSGTGTVTDSTGGQASTTTMPGPGAGTSGEGVGGVEPLPGTVPVGGGDSPGAGLPGVGVRTITEQEDQPTWELVSIGRNPDFADVSYRFPVTTMTVQQPPIDLSEISDTEIEQAARRVTSAGDVLLRKEIIATLGKKLRAEDRESAEVDSVHVDDADAEEALVKLVINMSLVPKTKQTARYVATYLVPKFMGAVTFTGWTVKSLDSARAELLRLIKDYTTETLRATREVPTIHPKSMPGTGYTLPLGEKVHNQIESRDQFVRGRVYRGWFKSLFAEESFDSFTGEYQLARLLNTSPGIVWWHRLHTQDGAFVYYNAKDRYFPDFVALDTNGVHWIIEGKDERGRDDARVQAKRKAAEALVRRLVAEDAYTGQHWGYLIAYEQDTARADSWEDLKAFASPVSNAL</sequence>
<evidence type="ECO:0000259" key="2">
    <source>
        <dbReference type="Pfam" id="PF04851"/>
    </source>
</evidence>
<dbReference type="GO" id="GO:0016787">
    <property type="term" value="F:hydrolase activity"/>
    <property type="evidence" value="ECO:0007669"/>
    <property type="project" value="InterPro"/>
</dbReference>
<dbReference type="GO" id="GO:0004386">
    <property type="term" value="F:helicase activity"/>
    <property type="evidence" value="ECO:0007669"/>
    <property type="project" value="UniProtKB-KW"/>
</dbReference>
<feature type="region of interest" description="Disordered" evidence="1">
    <location>
        <begin position="456"/>
        <end position="489"/>
    </location>
</feature>
<dbReference type="InterPro" id="IPR050742">
    <property type="entry name" value="Helicase_Restrict-Modif_Enz"/>
</dbReference>
<dbReference type="Pfam" id="PF04851">
    <property type="entry name" value="ResIII"/>
    <property type="match status" value="1"/>
</dbReference>
<evidence type="ECO:0000313" key="4">
    <source>
        <dbReference type="Proteomes" id="UP001281731"/>
    </source>
</evidence>
<feature type="domain" description="Helicase/UvrB N-terminal" evidence="2">
    <location>
        <begin position="21"/>
        <end position="226"/>
    </location>
</feature>
<protein>
    <submittedName>
        <fullName evidence="3">DEAD/DEAH box helicase family protein</fullName>
    </submittedName>
</protein>
<evidence type="ECO:0000313" key="3">
    <source>
        <dbReference type="EMBL" id="MDY5154526.1"/>
    </source>
</evidence>
<dbReference type="GO" id="GO:0005829">
    <property type="term" value="C:cytosol"/>
    <property type="evidence" value="ECO:0007669"/>
    <property type="project" value="TreeGrafter"/>
</dbReference>
<proteinExistence type="predicted"/>
<dbReference type="InterPro" id="IPR027417">
    <property type="entry name" value="P-loop_NTPase"/>
</dbReference>
<dbReference type="RefSeq" id="WP_320756321.1">
    <property type="nucleotide sequence ID" value="NZ_JAWNGC010000002.1"/>
</dbReference>
<keyword evidence="3" id="KW-0547">Nucleotide-binding</keyword>
<gene>
    <name evidence="3" type="ORF">R6G80_02140</name>
</gene>
<keyword evidence="3" id="KW-0347">Helicase</keyword>
<dbReference type="PANTHER" id="PTHR47396">
    <property type="entry name" value="TYPE I RESTRICTION ENZYME ECOKI R PROTEIN"/>
    <property type="match status" value="1"/>
</dbReference>
<dbReference type="PANTHER" id="PTHR47396:SF1">
    <property type="entry name" value="ATP-DEPENDENT HELICASE IRC3-RELATED"/>
    <property type="match status" value="1"/>
</dbReference>
<dbReference type="GO" id="GO:0003677">
    <property type="term" value="F:DNA binding"/>
    <property type="evidence" value="ECO:0007669"/>
    <property type="project" value="InterPro"/>
</dbReference>
<dbReference type="EMBL" id="JAWNGC010000002">
    <property type="protein sequence ID" value="MDY5154526.1"/>
    <property type="molecule type" value="Genomic_DNA"/>
</dbReference>
<name>A0AAW9HXI8_9ACTO</name>
<keyword evidence="3" id="KW-0378">Hydrolase</keyword>
<evidence type="ECO:0000256" key="1">
    <source>
        <dbReference type="SAM" id="MobiDB-lite"/>
    </source>
</evidence>
<dbReference type="SUPFAM" id="SSF52540">
    <property type="entry name" value="P-loop containing nucleoside triphosphate hydrolases"/>
    <property type="match status" value="1"/>
</dbReference>
<comment type="caution">
    <text evidence="3">The sequence shown here is derived from an EMBL/GenBank/DDBJ whole genome shotgun (WGS) entry which is preliminary data.</text>
</comment>
<keyword evidence="3" id="KW-0067">ATP-binding</keyword>
<dbReference type="Proteomes" id="UP001281731">
    <property type="component" value="Unassembled WGS sequence"/>
</dbReference>